<feature type="domain" description="DUF5675" evidence="1">
    <location>
        <begin position="5"/>
        <end position="116"/>
    </location>
</feature>
<dbReference type="InterPro" id="IPR043732">
    <property type="entry name" value="DUF5675"/>
</dbReference>
<dbReference type="KEGG" id="aba:Acid345_0221"/>
<evidence type="ECO:0000259" key="1">
    <source>
        <dbReference type="Pfam" id="PF18925"/>
    </source>
</evidence>
<sequence>MQLTVSRQTYTPRSTCGTLSIDGEFQCFTLEPHADQSQGKPFSIPEGTYQVTLEFSPKFKCDTPHVQHVPGFEAIEIHYGNFPKDTEGCCLVGTTHAPDFVGNSRAAFAELMAKLKAAGTPLSVTYEKAAVP</sequence>
<dbReference type="EnsemblBacteria" id="ABF39226">
    <property type="protein sequence ID" value="ABF39226"/>
    <property type="gene ID" value="Acid345_0221"/>
</dbReference>
<reference evidence="2 3" key="1">
    <citation type="journal article" date="2009" name="Appl. Environ. Microbiol.">
        <title>Three genomes from the phylum Acidobacteria provide insight into the lifestyles of these microorganisms in soils.</title>
        <authorList>
            <person name="Ward N.L."/>
            <person name="Challacombe J.F."/>
            <person name="Janssen P.H."/>
            <person name="Henrissat B."/>
            <person name="Coutinho P.M."/>
            <person name="Wu M."/>
            <person name="Xie G."/>
            <person name="Haft D.H."/>
            <person name="Sait M."/>
            <person name="Badger J."/>
            <person name="Barabote R.D."/>
            <person name="Bradley B."/>
            <person name="Brettin T.S."/>
            <person name="Brinkac L.M."/>
            <person name="Bruce D."/>
            <person name="Creasy T."/>
            <person name="Daugherty S.C."/>
            <person name="Davidsen T.M."/>
            <person name="DeBoy R.T."/>
            <person name="Detter J.C."/>
            <person name="Dodson R.J."/>
            <person name="Durkin A.S."/>
            <person name="Ganapathy A."/>
            <person name="Gwinn-Giglio M."/>
            <person name="Han C.S."/>
            <person name="Khouri H."/>
            <person name="Kiss H."/>
            <person name="Kothari S.P."/>
            <person name="Madupu R."/>
            <person name="Nelson K.E."/>
            <person name="Nelson W.C."/>
            <person name="Paulsen I."/>
            <person name="Penn K."/>
            <person name="Ren Q."/>
            <person name="Rosovitz M.J."/>
            <person name="Selengut J.D."/>
            <person name="Shrivastava S."/>
            <person name="Sullivan S.A."/>
            <person name="Tapia R."/>
            <person name="Thompson L.S."/>
            <person name="Watkins K.L."/>
            <person name="Yang Q."/>
            <person name="Yu C."/>
            <person name="Zafar N."/>
            <person name="Zhou L."/>
            <person name="Kuske C.R."/>
        </authorList>
    </citation>
    <scope>NUCLEOTIDE SEQUENCE [LARGE SCALE GENOMIC DNA]</scope>
    <source>
        <strain evidence="2 3">Ellin345</strain>
    </source>
</reference>
<proteinExistence type="predicted"/>
<organism evidence="2 3">
    <name type="scientific">Koribacter versatilis (strain Ellin345)</name>
    <dbReference type="NCBI Taxonomy" id="204669"/>
    <lineage>
        <taxon>Bacteria</taxon>
        <taxon>Pseudomonadati</taxon>
        <taxon>Acidobacteriota</taxon>
        <taxon>Terriglobia</taxon>
        <taxon>Terriglobales</taxon>
        <taxon>Candidatus Korobacteraceae</taxon>
        <taxon>Candidatus Korobacter</taxon>
    </lineage>
</organism>
<accession>Q1IV74</accession>
<evidence type="ECO:0000313" key="2">
    <source>
        <dbReference type="EMBL" id="ABF39226.1"/>
    </source>
</evidence>
<dbReference type="eggNOG" id="ENOG5033509">
    <property type="taxonomic scope" value="Bacteria"/>
</dbReference>
<dbReference type="STRING" id="204669.Acid345_0221"/>
<dbReference type="EMBL" id="CP000360">
    <property type="protein sequence ID" value="ABF39226.1"/>
    <property type="molecule type" value="Genomic_DNA"/>
</dbReference>
<evidence type="ECO:0000313" key="3">
    <source>
        <dbReference type="Proteomes" id="UP000002432"/>
    </source>
</evidence>
<dbReference type="Pfam" id="PF18925">
    <property type="entry name" value="DUF5675"/>
    <property type="match status" value="1"/>
</dbReference>
<dbReference type="RefSeq" id="WP_011521028.1">
    <property type="nucleotide sequence ID" value="NC_008009.1"/>
</dbReference>
<dbReference type="AlphaFoldDB" id="Q1IV74"/>
<dbReference type="OrthoDB" id="1036575at2"/>
<gene>
    <name evidence="2" type="ordered locus">Acid345_0221</name>
</gene>
<keyword evidence="3" id="KW-1185">Reference proteome</keyword>
<dbReference type="HOGENOM" id="CLU_114144_1_0_0"/>
<name>Q1IV74_KORVE</name>
<protein>
    <recommendedName>
        <fullName evidence="1">DUF5675 domain-containing protein</fullName>
    </recommendedName>
</protein>
<dbReference type="Proteomes" id="UP000002432">
    <property type="component" value="Chromosome"/>
</dbReference>